<evidence type="ECO:0000256" key="6">
    <source>
        <dbReference type="ARBA" id="ARBA00023004"/>
    </source>
</evidence>
<evidence type="ECO:0000259" key="13">
    <source>
        <dbReference type="Pfam" id="PF00593"/>
    </source>
</evidence>
<proteinExistence type="inferred from homology"/>
<evidence type="ECO:0000256" key="3">
    <source>
        <dbReference type="ARBA" id="ARBA00022452"/>
    </source>
</evidence>
<dbReference type="InterPro" id="IPR012910">
    <property type="entry name" value="Plug_dom"/>
</dbReference>
<keyword evidence="15" id="KW-0675">Receptor</keyword>
<dbReference type="PROSITE" id="PS52016">
    <property type="entry name" value="TONB_DEPENDENT_REC_3"/>
    <property type="match status" value="1"/>
</dbReference>
<dbReference type="GO" id="GO:0006826">
    <property type="term" value="P:iron ion transport"/>
    <property type="evidence" value="ECO:0007669"/>
    <property type="project" value="UniProtKB-KW"/>
</dbReference>
<feature type="domain" description="TonB-dependent receptor plug" evidence="14">
    <location>
        <begin position="70"/>
        <end position="180"/>
    </location>
</feature>
<dbReference type="InterPro" id="IPR036942">
    <property type="entry name" value="Beta-barrel_TonB_sf"/>
</dbReference>
<evidence type="ECO:0000256" key="5">
    <source>
        <dbReference type="ARBA" id="ARBA00022692"/>
    </source>
</evidence>
<comment type="subcellular location">
    <subcellularLocation>
        <location evidence="1 11">Cell outer membrane</location>
        <topology evidence="1 11">Multi-pass membrane protein</topology>
    </subcellularLocation>
</comment>
<keyword evidence="7" id="KW-0406">Ion transport</keyword>
<accession>A0A545U9R6</accession>
<sequence>MRTPIMQTLSVQTSIGQASTAKPCGPTRFKQHLLFRSLLLASALSVCTGADAQKTLEEIVVTAQKRVQSLQDVPAAVSAIAGESVRDFLGAGENIRALAGRVPSLQVESSNGRQSPRFYIRGLGNYDFDVNATQPVSLILDEVALENSVLKSLPLFDVERVEVLKGPQGTLFGRSTTAGVVKIDTVKPRYETDGYVKAGYGSRGTISTEGAVGGGIGRDVAARLSLKYLDRDAWIDNTVNGGGDDFGGFDELSYRLQFLWTPNDAATVLFKLHGFHQDGDHPQIFYANGFTPGREGLRPGFDEEVVSQDGVSGFDLDHIGGSAKVEYEFDAVKFTSISAYDTVESFSRTDLDGGLVGGPEVIGELGRQAFFNASSGDGLSDHFQFTQEFRLSGEQQNLFYQVGLFYLAEDITVDSNDFATPSGVSTALTQAEQETTSAAVFGQVEYALNDDLSVTGGLRFTRDDKELEVIPGPGATVPAASIDADDDYVSWELALNYDYSDNVSLYSRLGTASRGPVTLGRFGFTSQADTETITSFEVGFKSSLFDGRARWNATIYAYEIDDQQLTATGGTGNTNELLNADKTEGSGFETDFEALITEHLRVAFNLSYNDTEIKDSNLNVELCSSTPLCTPKDPIVDTFDGRFGTVNLVSVDGNPLPRAPEWLYNISAHYDYPLATGTLYASTDWNYRSESNIFLYESVEFVAEERWIGGLRVGYKNVDDNLDIALVGRNITDEIVADGAIDFLNMTAFVNEPRFWGVEAIYSF</sequence>
<name>A0A545U9R6_9GAMM</name>
<dbReference type="PANTHER" id="PTHR32552:SF81">
    <property type="entry name" value="TONB-DEPENDENT OUTER MEMBRANE RECEPTOR"/>
    <property type="match status" value="1"/>
</dbReference>
<keyword evidence="5 11" id="KW-0812">Transmembrane</keyword>
<evidence type="ECO:0000256" key="8">
    <source>
        <dbReference type="ARBA" id="ARBA00023077"/>
    </source>
</evidence>
<evidence type="ECO:0000256" key="4">
    <source>
        <dbReference type="ARBA" id="ARBA00022496"/>
    </source>
</evidence>
<evidence type="ECO:0000256" key="7">
    <source>
        <dbReference type="ARBA" id="ARBA00023065"/>
    </source>
</evidence>
<evidence type="ECO:0000256" key="11">
    <source>
        <dbReference type="PROSITE-ProRule" id="PRU01360"/>
    </source>
</evidence>
<evidence type="ECO:0000259" key="14">
    <source>
        <dbReference type="Pfam" id="PF07715"/>
    </source>
</evidence>
<keyword evidence="3 11" id="KW-1134">Transmembrane beta strand</keyword>
<evidence type="ECO:0000313" key="15">
    <source>
        <dbReference type="EMBL" id="TQV86212.1"/>
    </source>
</evidence>
<feature type="domain" description="TonB-dependent receptor-like beta-barrel" evidence="13">
    <location>
        <begin position="286"/>
        <end position="731"/>
    </location>
</feature>
<keyword evidence="4" id="KW-0410">Iron transport</keyword>
<dbReference type="Pfam" id="PF07715">
    <property type="entry name" value="Plug"/>
    <property type="match status" value="1"/>
</dbReference>
<dbReference type="InterPro" id="IPR039426">
    <property type="entry name" value="TonB-dep_rcpt-like"/>
</dbReference>
<dbReference type="PANTHER" id="PTHR32552">
    <property type="entry name" value="FERRICHROME IRON RECEPTOR-RELATED"/>
    <property type="match status" value="1"/>
</dbReference>
<comment type="caution">
    <text evidence="15">The sequence shown here is derived from an EMBL/GenBank/DDBJ whole genome shotgun (WGS) entry which is preliminary data.</text>
</comment>
<dbReference type="GO" id="GO:0009279">
    <property type="term" value="C:cell outer membrane"/>
    <property type="evidence" value="ECO:0007669"/>
    <property type="project" value="UniProtKB-SubCell"/>
</dbReference>
<evidence type="ECO:0000313" key="16">
    <source>
        <dbReference type="Proteomes" id="UP000319732"/>
    </source>
</evidence>
<dbReference type="OrthoDB" id="7051185at2"/>
<dbReference type="EMBL" id="VHSG01000002">
    <property type="protein sequence ID" value="TQV86212.1"/>
    <property type="molecule type" value="Genomic_DNA"/>
</dbReference>
<organism evidence="15 16">
    <name type="scientific">Exilibacterium tricleocarpae</name>
    <dbReference type="NCBI Taxonomy" id="2591008"/>
    <lineage>
        <taxon>Bacteria</taxon>
        <taxon>Pseudomonadati</taxon>
        <taxon>Pseudomonadota</taxon>
        <taxon>Gammaproteobacteria</taxon>
        <taxon>Cellvibrionales</taxon>
        <taxon>Cellvibrionaceae</taxon>
        <taxon>Exilibacterium</taxon>
    </lineage>
</organism>
<evidence type="ECO:0000256" key="1">
    <source>
        <dbReference type="ARBA" id="ARBA00004571"/>
    </source>
</evidence>
<evidence type="ECO:0000256" key="9">
    <source>
        <dbReference type="ARBA" id="ARBA00023136"/>
    </source>
</evidence>
<dbReference type="Gene3D" id="2.40.170.20">
    <property type="entry name" value="TonB-dependent receptor, beta-barrel domain"/>
    <property type="match status" value="1"/>
</dbReference>
<dbReference type="InterPro" id="IPR000531">
    <property type="entry name" value="Beta-barrel_TonB"/>
</dbReference>
<keyword evidence="10 11" id="KW-0998">Cell outer membrane</keyword>
<keyword evidence="6" id="KW-0408">Iron</keyword>
<keyword evidence="2 11" id="KW-0813">Transport</keyword>
<keyword evidence="16" id="KW-1185">Reference proteome</keyword>
<dbReference type="Pfam" id="PF00593">
    <property type="entry name" value="TonB_dep_Rec_b-barrel"/>
    <property type="match status" value="1"/>
</dbReference>
<gene>
    <name evidence="15" type="ORF">FKG94_01260</name>
</gene>
<comment type="similarity">
    <text evidence="11 12">Belongs to the TonB-dependent receptor family.</text>
</comment>
<dbReference type="AlphaFoldDB" id="A0A545U9R6"/>
<dbReference type="Proteomes" id="UP000319732">
    <property type="component" value="Unassembled WGS sequence"/>
</dbReference>
<keyword evidence="8 12" id="KW-0798">TonB box</keyword>
<dbReference type="RefSeq" id="WP_142902364.1">
    <property type="nucleotide sequence ID" value="NZ_ML660087.1"/>
</dbReference>
<evidence type="ECO:0000256" key="10">
    <source>
        <dbReference type="ARBA" id="ARBA00023237"/>
    </source>
</evidence>
<keyword evidence="9 11" id="KW-0472">Membrane</keyword>
<evidence type="ECO:0000256" key="2">
    <source>
        <dbReference type="ARBA" id="ARBA00022448"/>
    </source>
</evidence>
<reference evidence="15 16" key="1">
    <citation type="submission" date="2019-06" db="EMBL/GenBank/DDBJ databases">
        <title>Whole genome sequence for Cellvibrionaceae sp. R142.</title>
        <authorList>
            <person name="Wang G."/>
        </authorList>
    </citation>
    <scope>NUCLEOTIDE SEQUENCE [LARGE SCALE GENOMIC DNA]</scope>
    <source>
        <strain evidence="15 16">R142</strain>
    </source>
</reference>
<protein>
    <submittedName>
        <fullName evidence="15">TonB-dependent receptor</fullName>
    </submittedName>
</protein>
<dbReference type="SUPFAM" id="SSF56935">
    <property type="entry name" value="Porins"/>
    <property type="match status" value="1"/>
</dbReference>
<evidence type="ECO:0000256" key="12">
    <source>
        <dbReference type="RuleBase" id="RU003357"/>
    </source>
</evidence>